<reference evidence="1" key="1">
    <citation type="submission" date="2017-08" db="EMBL/GenBank/DDBJ databases">
        <authorList>
            <person name="de Groot N.N."/>
        </authorList>
    </citation>
    <scope>NUCLEOTIDE SEQUENCE</scope>
</reference>
<organism evidence="1">
    <name type="scientific">Cedratvirus lausannensis</name>
    <dbReference type="NCBI Taxonomy" id="2023205"/>
    <lineage>
        <taxon>Viruses</taxon>
        <taxon>Pithoviruses</taxon>
        <taxon>Orthocedratvirinae</taxon>
        <taxon>Alphacedratvirus</taxon>
        <taxon>Alphacedratvirus francolausannense</taxon>
    </lineage>
</organism>
<dbReference type="EMBL" id="LT907979">
    <property type="protein sequence ID" value="SOB74231.1"/>
    <property type="molecule type" value="Genomic_DNA"/>
</dbReference>
<sequence length="253" mass="29831">MEEDESDIWSDEGDIRSDEIISPLNQVLDTQDIKERVLLFLPVPDLLSQCSSSQENRKICSSRHFWLEKFNREGLSLLEKGQSVQEWVAIYTNSLLARDVAQLYLSEYHLRLNKSWSFPLSAVQDINLLLVGGITREELSPYYFSNRLWKTKDYLQDQIPLIGNRRERRKWREVYDGIKNRASYTASIDVPSSRFLVYHRQRIDIAPDEEGYDFDDLSSNYYVENRNVVDVTLSTPDLKELLYRLVYFNVDLR</sequence>
<accession>A0A285PX76</accession>
<dbReference type="Proteomes" id="UP000274850">
    <property type="component" value="Segment"/>
</dbReference>
<keyword evidence="2" id="KW-1185">Reference proteome</keyword>
<proteinExistence type="predicted"/>
<evidence type="ECO:0000313" key="1">
    <source>
        <dbReference type="EMBL" id="SOB74231.1"/>
    </source>
</evidence>
<evidence type="ECO:0008006" key="3">
    <source>
        <dbReference type="Google" id="ProtNLM"/>
    </source>
</evidence>
<protein>
    <recommendedName>
        <fullName evidence="3">F-box domain-containing protein</fullName>
    </recommendedName>
</protein>
<gene>
    <name evidence="1" type="ORF">BQ9231_00348</name>
</gene>
<name>A0A285PX76_9VIRU</name>
<evidence type="ECO:0000313" key="2">
    <source>
        <dbReference type="Proteomes" id="UP000274850"/>
    </source>
</evidence>